<dbReference type="SMART" id="SM00220">
    <property type="entry name" value="S_TKc"/>
    <property type="match status" value="1"/>
</dbReference>
<dbReference type="GO" id="GO:0110031">
    <property type="term" value="P:negative regulation of G2/MI transition of meiotic cell cycle"/>
    <property type="evidence" value="ECO:0007669"/>
    <property type="project" value="TreeGrafter"/>
</dbReference>
<feature type="compositionally biased region" description="Low complexity" evidence="6">
    <location>
        <begin position="655"/>
        <end position="680"/>
    </location>
</feature>
<feature type="region of interest" description="Disordered" evidence="6">
    <location>
        <begin position="487"/>
        <end position="542"/>
    </location>
</feature>
<dbReference type="PROSITE" id="PS50011">
    <property type="entry name" value="PROTEIN_KINASE_DOM"/>
    <property type="match status" value="1"/>
</dbReference>
<keyword evidence="4" id="KW-0067">ATP-binding</keyword>
<dbReference type="EMBL" id="KV875098">
    <property type="protein sequence ID" value="OIW28515.1"/>
    <property type="molecule type" value="Genomic_DNA"/>
</dbReference>
<dbReference type="GO" id="GO:0005524">
    <property type="term" value="F:ATP binding"/>
    <property type="evidence" value="ECO:0007669"/>
    <property type="project" value="UniProtKB-KW"/>
</dbReference>
<keyword evidence="9" id="KW-1185">Reference proteome</keyword>
<dbReference type="InterPro" id="IPR008271">
    <property type="entry name" value="Ser/Thr_kinase_AS"/>
</dbReference>
<feature type="compositionally biased region" description="Polar residues" evidence="6">
    <location>
        <begin position="95"/>
        <end position="106"/>
    </location>
</feature>
<dbReference type="OrthoDB" id="5337378at2759"/>
<dbReference type="SUPFAM" id="SSF56112">
    <property type="entry name" value="Protein kinase-like (PK-like)"/>
    <property type="match status" value="1"/>
</dbReference>
<proteinExistence type="inferred from homology"/>
<feature type="compositionally biased region" description="Polar residues" evidence="6">
    <location>
        <begin position="509"/>
        <end position="520"/>
    </location>
</feature>
<name>A0A1J7IMS9_9PEZI</name>
<feature type="region of interest" description="Disordered" evidence="6">
    <location>
        <begin position="291"/>
        <end position="380"/>
    </location>
</feature>
<feature type="domain" description="Protein kinase" evidence="7">
    <location>
        <begin position="715"/>
        <end position="1057"/>
    </location>
</feature>
<evidence type="ECO:0000256" key="2">
    <source>
        <dbReference type="ARBA" id="ARBA00022741"/>
    </source>
</evidence>
<feature type="compositionally biased region" description="Low complexity" evidence="6">
    <location>
        <begin position="36"/>
        <end position="65"/>
    </location>
</feature>
<evidence type="ECO:0000256" key="3">
    <source>
        <dbReference type="ARBA" id="ARBA00022777"/>
    </source>
</evidence>
<keyword evidence="1" id="KW-0808">Transferase</keyword>
<feature type="region of interest" description="Disordered" evidence="6">
    <location>
        <begin position="30"/>
        <end position="106"/>
    </location>
</feature>
<evidence type="ECO:0000256" key="5">
    <source>
        <dbReference type="ARBA" id="ARBA00037982"/>
    </source>
</evidence>
<keyword evidence="2" id="KW-0547">Nucleotide-binding</keyword>
<comment type="similarity">
    <text evidence="5">Belongs to the protein kinase superfamily. Ser/Thr protein kinase family. GCN2 subfamily.</text>
</comment>
<dbReference type="PROSITE" id="PS00108">
    <property type="entry name" value="PROTEIN_KINASE_ST"/>
    <property type="match status" value="1"/>
</dbReference>
<dbReference type="GO" id="GO:0005737">
    <property type="term" value="C:cytoplasm"/>
    <property type="evidence" value="ECO:0007669"/>
    <property type="project" value="TreeGrafter"/>
</dbReference>
<evidence type="ECO:0000256" key="6">
    <source>
        <dbReference type="SAM" id="MobiDB-lite"/>
    </source>
</evidence>
<dbReference type="FunCoup" id="A0A1J7IMS9">
    <property type="interactions" value="259"/>
</dbReference>
<feature type="region of interest" description="Disordered" evidence="6">
    <location>
        <begin position="441"/>
        <end position="462"/>
    </location>
</feature>
<dbReference type="InParanoid" id="A0A1J7IMS9"/>
<dbReference type="Proteomes" id="UP000182658">
    <property type="component" value="Unassembled WGS sequence"/>
</dbReference>
<dbReference type="Gene3D" id="3.30.200.20">
    <property type="entry name" value="Phosphorylase Kinase, domain 1"/>
    <property type="match status" value="1"/>
</dbReference>
<sequence length="1095" mass="118347">MSYSGGSGGTLTLPSPTHVHHVDMTAAVRSLRRSVSRSPSRFGMVRTASGSSASTEPSPSTTPQSSPTPTPPRAFPTSAQNSRINFDTPGLGHQGASTSTPQTTAFTPFRTGVKLSVRSARPRPQTARPLTRTRASPKSPLKRVFGASSDSGNLAPPSTAAPVAQSQEDALANTTNFQDFALGFSPVSRRNLEKPSRHSVHLDVSGASTAISKFLEVKNESLPMASQSPLKRSDALMNLDQSSLGSPVAKRRSLHGIASFGNDFNIFDHPPPPTSQPSFEIHEDAMNHEYQLTGSGPSLFRDQAPPPTPTVTRRASSLRKTTLQQRHGEGRTSWGRRQGEKQLSNMASEPASPAAPRNRPRLSLDQYLPPEPRGSPFTAHHPLPHPSIHIFGGQQNHARHPLSRTITQSSSGSSIPDESPTHFPVTAVTDKPRVPLNFAKSVPIGSRRPSDENVVSTPAYKSAKPDPNAFASTGLVSKVGRRAAAAESLRLDTTASTPMPDTPCKKQHYPSNTFPPQSAVSGRRSSRPPFAGSPSTPFNSSWKNPPAFPISFGGNSDRLGGLFKARNAHSRRSSLLSIDGDDFQGADGDFIPPTPTKNLFVKPTNSSALSSTTPNGSPSASRFVQEPNPSTGDGTDAQVTDSNSSPLDLVGNFRSPTPTTPQGSGSGPSSAHPPATPTTQGRMSLSFIGRGERRFSIASAHDDVETDHDLLSRRFDKAEAIGSGEFSHVFKVTKSSYPPFAPVFATTPGRHTPSSPRPSVRVYVVKKISAPITGPRDRKKRYNEVSVLKALSQCDHVVRYFDSWEENHQLYIQTEYCEEGSLEEFLDNVGKTGRLDDFRIWKIMLELSYGVREIHDHGFIHLDLKPANVFITFEGRLKIGDFGLAATWPVQTSIDGEGDRVYIAPEILRGEYDKPADIFSFGLMMLEAACNVGLPDNGSTWVELREGVMSNIPSLTSKNAGSVVRDAIGTPIGQDSAISPPATECIPFQFSANSMTHDASNLFGARSRAELQSAPDFMANAQDPNSLDSIVGWMLHPNPTHRPTAQQLIDTYALRWVDMRRHAGATVYEGNWGPEEGPWRNFIPQGSVDTEMTDA</sequence>
<feature type="compositionally biased region" description="Low complexity" evidence="6">
    <location>
        <begin position="344"/>
        <end position="364"/>
    </location>
</feature>
<dbReference type="GO" id="GO:0005634">
    <property type="term" value="C:nucleus"/>
    <property type="evidence" value="ECO:0007669"/>
    <property type="project" value="TreeGrafter"/>
</dbReference>
<feature type="compositionally biased region" description="Polar residues" evidence="6">
    <location>
        <begin position="313"/>
        <end position="325"/>
    </location>
</feature>
<evidence type="ECO:0000313" key="9">
    <source>
        <dbReference type="Proteomes" id="UP000182658"/>
    </source>
</evidence>
<feature type="compositionally biased region" description="Polar residues" evidence="6">
    <location>
        <begin position="603"/>
        <end position="646"/>
    </location>
</feature>
<accession>A0A1J7IMS9</accession>
<evidence type="ECO:0000259" key="7">
    <source>
        <dbReference type="PROSITE" id="PS50011"/>
    </source>
</evidence>
<dbReference type="STRING" id="1408157.A0A1J7IMS9"/>
<dbReference type="InterPro" id="IPR011009">
    <property type="entry name" value="Kinase-like_dom_sf"/>
</dbReference>
<organism evidence="8 9">
    <name type="scientific">Coniochaeta ligniaria NRRL 30616</name>
    <dbReference type="NCBI Taxonomy" id="1408157"/>
    <lineage>
        <taxon>Eukaryota</taxon>
        <taxon>Fungi</taxon>
        <taxon>Dikarya</taxon>
        <taxon>Ascomycota</taxon>
        <taxon>Pezizomycotina</taxon>
        <taxon>Sordariomycetes</taxon>
        <taxon>Sordariomycetidae</taxon>
        <taxon>Coniochaetales</taxon>
        <taxon>Coniochaetaceae</taxon>
        <taxon>Coniochaeta</taxon>
    </lineage>
</organism>
<dbReference type="GO" id="GO:0004713">
    <property type="term" value="F:protein tyrosine kinase activity"/>
    <property type="evidence" value="ECO:0007669"/>
    <property type="project" value="TreeGrafter"/>
</dbReference>
<keyword evidence="3 8" id="KW-0418">Kinase</keyword>
<dbReference type="PANTHER" id="PTHR11042:SF196">
    <property type="entry name" value="MITOSIS INHIBITOR PROTEIN KINASE SWE1"/>
    <property type="match status" value="1"/>
</dbReference>
<dbReference type="FunFam" id="1.10.510.10:FF:000536">
    <property type="entry name" value="Cyclin-dependent kinase WEE1"/>
    <property type="match status" value="1"/>
</dbReference>
<evidence type="ECO:0000256" key="1">
    <source>
        <dbReference type="ARBA" id="ARBA00022679"/>
    </source>
</evidence>
<feature type="region of interest" description="Disordered" evidence="6">
    <location>
        <begin position="118"/>
        <end position="160"/>
    </location>
</feature>
<gene>
    <name evidence="8" type="ORF">CONLIGDRAFT_380746</name>
</gene>
<evidence type="ECO:0000256" key="4">
    <source>
        <dbReference type="ARBA" id="ARBA00022840"/>
    </source>
</evidence>
<protein>
    <submittedName>
        <fullName evidence="8">Kinase-like protein</fullName>
    </submittedName>
</protein>
<evidence type="ECO:0000313" key="8">
    <source>
        <dbReference type="EMBL" id="OIW28515.1"/>
    </source>
</evidence>
<dbReference type="PANTHER" id="PTHR11042">
    <property type="entry name" value="EUKARYOTIC TRANSLATION INITIATION FACTOR 2-ALPHA KINASE EIF2-ALPHA KINASE -RELATED"/>
    <property type="match status" value="1"/>
</dbReference>
<dbReference type="InterPro" id="IPR050339">
    <property type="entry name" value="CC_SR_Kinase"/>
</dbReference>
<feature type="region of interest" description="Disordered" evidence="6">
    <location>
        <begin position="577"/>
        <end position="682"/>
    </location>
</feature>
<feature type="compositionally biased region" description="Polar residues" evidence="6">
    <location>
        <begin position="533"/>
        <end position="542"/>
    </location>
</feature>
<dbReference type="Pfam" id="PF00069">
    <property type="entry name" value="Pkinase"/>
    <property type="match status" value="1"/>
</dbReference>
<reference evidence="8 9" key="1">
    <citation type="submission" date="2016-10" db="EMBL/GenBank/DDBJ databases">
        <title>Draft genome sequence of Coniochaeta ligniaria NRRL30616, a lignocellulolytic fungus for bioabatement of inhibitors in plant biomass hydrolysates.</title>
        <authorList>
            <consortium name="DOE Joint Genome Institute"/>
            <person name="Jimenez D.J."/>
            <person name="Hector R.E."/>
            <person name="Riley R."/>
            <person name="Sun H."/>
            <person name="Grigoriev I.V."/>
            <person name="Van Elsas J.D."/>
            <person name="Nichols N.N."/>
        </authorList>
    </citation>
    <scope>NUCLEOTIDE SEQUENCE [LARGE SCALE GENOMIC DNA]</scope>
    <source>
        <strain evidence="8 9">NRRL 30616</strain>
    </source>
</reference>
<dbReference type="AlphaFoldDB" id="A0A1J7IMS9"/>
<dbReference type="InterPro" id="IPR000719">
    <property type="entry name" value="Prot_kinase_dom"/>
</dbReference>
<dbReference type="Gene3D" id="1.10.510.10">
    <property type="entry name" value="Transferase(Phosphotransferase) domain 1"/>
    <property type="match status" value="1"/>
</dbReference>